<dbReference type="PROSITE" id="PS50812">
    <property type="entry name" value="PWWP"/>
    <property type="match status" value="1"/>
</dbReference>
<evidence type="ECO:0000259" key="2">
    <source>
        <dbReference type="PROSITE" id="PS50812"/>
    </source>
</evidence>
<feature type="region of interest" description="Disordered" evidence="1">
    <location>
        <begin position="1"/>
        <end position="117"/>
    </location>
</feature>
<reference evidence="3 4" key="1">
    <citation type="journal article" date="2021" name="Nat. Commun.">
        <title>Genetic determinants of endophytism in the Arabidopsis root mycobiome.</title>
        <authorList>
            <person name="Mesny F."/>
            <person name="Miyauchi S."/>
            <person name="Thiergart T."/>
            <person name="Pickel B."/>
            <person name="Atanasova L."/>
            <person name="Karlsson M."/>
            <person name="Huettel B."/>
            <person name="Barry K.W."/>
            <person name="Haridas S."/>
            <person name="Chen C."/>
            <person name="Bauer D."/>
            <person name="Andreopoulos W."/>
            <person name="Pangilinan J."/>
            <person name="LaButti K."/>
            <person name="Riley R."/>
            <person name="Lipzen A."/>
            <person name="Clum A."/>
            <person name="Drula E."/>
            <person name="Henrissat B."/>
            <person name="Kohler A."/>
            <person name="Grigoriev I.V."/>
            <person name="Martin F.M."/>
            <person name="Hacquard S."/>
        </authorList>
    </citation>
    <scope>NUCLEOTIDE SEQUENCE [LARGE SCALE GENOMIC DNA]</scope>
    <source>
        <strain evidence="3 4">MPI-SDFR-AT-0080</strain>
    </source>
</reference>
<dbReference type="Gene3D" id="2.30.30.140">
    <property type="match status" value="1"/>
</dbReference>
<name>A0ABQ8GLS1_9PEZI</name>
<gene>
    <name evidence="3" type="ORF">B0J12DRAFT_338919</name>
</gene>
<evidence type="ECO:0000313" key="3">
    <source>
        <dbReference type="EMBL" id="KAH7060627.1"/>
    </source>
</evidence>
<feature type="compositionally biased region" description="Basic and acidic residues" evidence="1">
    <location>
        <begin position="261"/>
        <end position="276"/>
    </location>
</feature>
<organism evidence="3 4">
    <name type="scientific">Macrophomina phaseolina</name>
    <dbReference type="NCBI Taxonomy" id="35725"/>
    <lineage>
        <taxon>Eukaryota</taxon>
        <taxon>Fungi</taxon>
        <taxon>Dikarya</taxon>
        <taxon>Ascomycota</taxon>
        <taxon>Pezizomycotina</taxon>
        <taxon>Dothideomycetes</taxon>
        <taxon>Dothideomycetes incertae sedis</taxon>
        <taxon>Botryosphaeriales</taxon>
        <taxon>Botryosphaeriaceae</taxon>
        <taxon>Macrophomina</taxon>
    </lineage>
</organism>
<accession>A0ABQ8GLS1</accession>
<feature type="compositionally biased region" description="Basic and acidic residues" evidence="1">
    <location>
        <begin position="313"/>
        <end position="325"/>
    </location>
</feature>
<feature type="compositionally biased region" description="Basic and acidic residues" evidence="1">
    <location>
        <begin position="71"/>
        <end position="85"/>
    </location>
</feature>
<dbReference type="EMBL" id="JAGTJR010000005">
    <property type="protein sequence ID" value="KAH7060627.1"/>
    <property type="molecule type" value="Genomic_DNA"/>
</dbReference>
<dbReference type="SUPFAM" id="SSF63748">
    <property type="entry name" value="Tudor/PWWP/MBT"/>
    <property type="match status" value="1"/>
</dbReference>
<protein>
    <recommendedName>
        <fullName evidence="2">PWWP domain-containing protein</fullName>
    </recommendedName>
</protein>
<evidence type="ECO:0000313" key="4">
    <source>
        <dbReference type="Proteomes" id="UP000774617"/>
    </source>
</evidence>
<keyword evidence="4" id="KW-1185">Reference proteome</keyword>
<dbReference type="Proteomes" id="UP000774617">
    <property type="component" value="Unassembled WGS sequence"/>
</dbReference>
<proteinExistence type="predicted"/>
<sequence length="594" mass="64763">MADTAAAPAPAASPKPEETSTPAVEVRATTAEATSDGVTAALKEDNKPETASEAQTAAEESAAATSQDQPTSEKDGENTGDKETGVEAGDNANGTPKANGRRKSTGGDKGKKQLKSKKSMANINLDVQAGTYWWARMKGYAAWPVIICDEEMLPESLLTKRPVSAIRPDGTYREDFADNGKNVRDRRYPVMFLGTNEFAWQVNTELTPLNLDDVKAAVDKDEQGKKAKNLWEAWKVAAQGNDLDYFKKLLMDHEKAMAEDAEERAAKEAEKAEKAAKKAKRKSKGGEDEDVEMEDAAGSSDSASKKSAKKRKKDADAEADGEKPAKTPKTKLKVNGPKTPAESSVTKAKKNPATKTKASKKSESESATPKIVEEELTPEQKFEKRSKAILYLRHRLQKGFLTRDQTPKEEEMQQMADYFTQLESHQDLEEKIIKETKINKVLKAIVKLDSIPKEEVYNFKQRSTDLLSAWGKNMPADAKANGVDAKEDTADAKSPVDKAATEEPKAEEAKAEEPKLEESKAVPNNEEASKDVEMKDAEEAPAENKAEEPKAAEAGDVAMEDVKNVERPTTETTDASKAEEKPTEKPAEDATVAA</sequence>
<feature type="compositionally biased region" description="Low complexity" evidence="1">
    <location>
        <begin position="1"/>
        <end position="14"/>
    </location>
</feature>
<feature type="compositionally biased region" description="Basic and acidic residues" evidence="1">
    <location>
        <begin position="484"/>
        <end position="520"/>
    </location>
</feature>
<feature type="domain" description="PWWP" evidence="2">
    <location>
        <begin position="129"/>
        <end position="212"/>
    </location>
</feature>
<feature type="region of interest" description="Disordered" evidence="1">
    <location>
        <begin position="474"/>
        <end position="594"/>
    </location>
</feature>
<feature type="compositionally biased region" description="Basic and acidic residues" evidence="1">
    <location>
        <begin position="527"/>
        <end position="553"/>
    </location>
</feature>
<dbReference type="InterPro" id="IPR000313">
    <property type="entry name" value="PWWP_dom"/>
</dbReference>
<feature type="compositionally biased region" description="Basic and acidic residues" evidence="1">
    <location>
        <begin position="560"/>
        <end position="588"/>
    </location>
</feature>
<dbReference type="Pfam" id="PF00855">
    <property type="entry name" value="PWWP"/>
    <property type="match status" value="1"/>
</dbReference>
<dbReference type="SMART" id="SM00293">
    <property type="entry name" value="PWWP"/>
    <property type="match status" value="1"/>
</dbReference>
<feature type="compositionally biased region" description="Low complexity" evidence="1">
    <location>
        <begin position="21"/>
        <end position="34"/>
    </location>
</feature>
<feature type="region of interest" description="Disordered" evidence="1">
    <location>
        <begin position="261"/>
        <end position="372"/>
    </location>
</feature>
<comment type="caution">
    <text evidence="3">The sequence shown here is derived from an EMBL/GenBank/DDBJ whole genome shotgun (WGS) entry which is preliminary data.</text>
</comment>
<evidence type="ECO:0000256" key="1">
    <source>
        <dbReference type="SAM" id="MobiDB-lite"/>
    </source>
</evidence>
<feature type="compositionally biased region" description="Low complexity" evidence="1">
    <location>
        <begin position="51"/>
        <end position="67"/>
    </location>
</feature>